<keyword evidence="2 4" id="KW-0195">Cyclin</keyword>
<evidence type="ECO:0000259" key="6">
    <source>
        <dbReference type="SMART" id="SM00385"/>
    </source>
</evidence>
<accession>A0A5J5F7C9</accession>
<comment type="caution">
    <text evidence="8">The sequence shown here is derived from an EMBL/GenBank/DDBJ whole genome shotgun (WGS) entry which is preliminary data.</text>
</comment>
<dbReference type="FunCoup" id="A0A5J5F7C9">
    <property type="interactions" value="1839"/>
</dbReference>
<dbReference type="GO" id="GO:0016538">
    <property type="term" value="F:cyclin-dependent protein serine/threonine kinase regulator activity"/>
    <property type="evidence" value="ECO:0007669"/>
    <property type="project" value="InterPro"/>
</dbReference>
<dbReference type="GO" id="GO:0044772">
    <property type="term" value="P:mitotic cell cycle phase transition"/>
    <property type="evidence" value="ECO:0007669"/>
    <property type="project" value="InterPro"/>
</dbReference>
<feature type="region of interest" description="Disordered" evidence="5">
    <location>
        <begin position="87"/>
        <end position="153"/>
    </location>
</feature>
<feature type="compositionally biased region" description="Polar residues" evidence="5">
    <location>
        <begin position="22"/>
        <end position="32"/>
    </location>
</feature>
<feature type="domain" description="Cyclin-like" evidence="6">
    <location>
        <begin position="346"/>
        <end position="430"/>
    </location>
</feature>
<gene>
    <name evidence="8" type="ORF">FN846DRAFT_886963</name>
</gene>
<dbReference type="EMBL" id="VXIS01000019">
    <property type="protein sequence ID" value="KAA8912863.1"/>
    <property type="molecule type" value="Genomic_DNA"/>
</dbReference>
<organism evidence="8 9">
    <name type="scientific">Sphaerosporella brunnea</name>
    <dbReference type="NCBI Taxonomy" id="1250544"/>
    <lineage>
        <taxon>Eukaryota</taxon>
        <taxon>Fungi</taxon>
        <taxon>Dikarya</taxon>
        <taxon>Ascomycota</taxon>
        <taxon>Pezizomycotina</taxon>
        <taxon>Pezizomycetes</taxon>
        <taxon>Pezizales</taxon>
        <taxon>Pyronemataceae</taxon>
        <taxon>Sphaerosporella</taxon>
    </lineage>
</organism>
<feature type="region of interest" description="Disordered" evidence="5">
    <location>
        <begin position="244"/>
        <end position="264"/>
    </location>
</feature>
<protein>
    <submittedName>
        <fullName evidence="8">Cyclin-like protein</fullName>
    </submittedName>
</protein>
<feature type="region of interest" description="Disordered" evidence="5">
    <location>
        <begin position="1"/>
        <end position="45"/>
    </location>
</feature>
<feature type="domain" description="Cyclin C-terminal" evidence="7">
    <location>
        <begin position="439"/>
        <end position="554"/>
    </location>
</feature>
<name>A0A5J5F7C9_9PEZI</name>
<dbReference type="SMART" id="SM01332">
    <property type="entry name" value="Cyclin_C"/>
    <property type="match status" value="1"/>
</dbReference>
<dbReference type="Pfam" id="PF00134">
    <property type="entry name" value="Cyclin_N"/>
    <property type="match status" value="1"/>
</dbReference>
<evidence type="ECO:0000313" key="9">
    <source>
        <dbReference type="Proteomes" id="UP000326924"/>
    </source>
</evidence>
<dbReference type="AlphaFoldDB" id="A0A5J5F7C9"/>
<dbReference type="InterPro" id="IPR004367">
    <property type="entry name" value="Cyclin_C-dom"/>
</dbReference>
<reference evidence="8 9" key="1">
    <citation type="submission" date="2019-09" db="EMBL/GenBank/DDBJ databases">
        <title>Draft genome of the ectomycorrhizal ascomycete Sphaerosporella brunnea.</title>
        <authorList>
            <consortium name="DOE Joint Genome Institute"/>
            <person name="Benucci G.M."/>
            <person name="Marozzi G."/>
            <person name="Antonielli L."/>
            <person name="Sanchez S."/>
            <person name="Marco P."/>
            <person name="Wang X."/>
            <person name="Falini L.B."/>
            <person name="Barry K."/>
            <person name="Haridas S."/>
            <person name="Lipzen A."/>
            <person name="Labutti K."/>
            <person name="Grigoriev I.V."/>
            <person name="Murat C."/>
            <person name="Martin F."/>
            <person name="Albertini E."/>
            <person name="Donnini D."/>
            <person name="Bonito G."/>
        </authorList>
    </citation>
    <scope>NUCLEOTIDE SEQUENCE [LARGE SCALE GENOMIC DNA]</scope>
    <source>
        <strain evidence="8 9">Sb_GMNB300</strain>
    </source>
</reference>
<keyword evidence="1" id="KW-0132">Cell division</keyword>
<feature type="domain" description="Cyclin-like" evidence="6">
    <location>
        <begin position="443"/>
        <end position="524"/>
    </location>
</feature>
<dbReference type="SUPFAM" id="SSF47954">
    <property type="entry name" value="Cyclin-like"/>
    <property type="match status" value="2"/>
</dbReference>
<evidence type="ECO:0000256" key="2">
    <source>
        <dbReference type="ARBA" id="ARBA00023127"/>
    </source>
</evidence>
<comment type="similarity">
    <text evidence="4">Belongs to the cyclin family.</text>
</comment>
<dbReference type="FunFam" id="1.10.472.10:FF:000001">
    <property type="entry name" value="G2/mitotic-specific cyclin"/>
    <property type="match status" value="1"/>
</dbReference>
<dbReference type="InterPro" id="IPR039361">
    <property type="entry name" value="Cyclin"/>
</dbReference>
<evidence type="ECO:0000256" key="4">
    <source>
        <dbReference type="RuleBase" id="RU000383"/>
    </source>
</evidence>
<evidence type="ECO:0000256" key="3">
    <source>
        <dbReference type="ARBA" id="ARBA00023306"/>
    </source>
</evidence>
<dbReference type="PANTHER" id="PTHR10177">
    <property type="entry name" value="CYCLINS"/>
    <property type="match status" value="1"/>
</dbReference>
<dbReference type="Gene3D" id="1.10.472.10">
    <property type="entry name" value="Cyclin-like"/>
    <property type="match status" value="2"/>
</dbReference>
<dbReference type="InterPro" id="IPR048258">
    <property type="entry name" value="Cyclins_cyclin-box"/>
</dbReference>
<keyword evidence="3" id="KW-0131">Cell cycle</keyword>
<dbReference type="InterPro" id="IPR006671">
    <property type="entry name" value="Cyclin_N"/>
</dbReference>
<dbReference type="OrthoDB" id="5590282at2759"/>
<evidence type="ECO:0000256" key="5">
    <source>
        <dbReference type="SAM" id="MobiDB-lite"/>
    </source>
</evidence>
<sequence length="566" mass="63677">MDVKPVRPTRSTRPRQDENVAALQQKSKSSVISKGEKAVGGGLKAAARRSVFADVSNKVAMSKTTDSKENAKGAIVVPEQDCKAKAISKPAQRASGLKNAAANIHEVVPSRQAGPRRNTRKTAVYEDKKPNVRRRSPKRPSPKVSRDAITKRGDQLPSVRHNGFAVQAPIGPIARVKKVKEDEPVYSDQQPHLFDRPYVEDEDDNVAEAEYDDDATEAEEAVVAIDEKARFNADVEAVTDYEVDTEAGSEDYTTTRPRPGDETTGVTTQILAPKWTSKAREEIAKLNKQFVGFYDEDEKADISMVAEYGDEIFDYMRELEKKLTPNAHYMDFQSEIQWSMRAILMDWLVQVHARFNLLPETIFLCQNYIDRFLSSKVVSLTKLQLVGATALFVAAKYEEINCPSVDEIVYMVDNGYTAEEILKAERFMLSMLNFELGWPGPMSFLRRVSKADDYDLETRTLAKYFLEITIMDERFVASPPSFLAAGAHCLARHMLKKGGWTPAHTFYSGYTAAQLEPLVLTLVECCENPKIHHNAIYKKYADRRFKRASIFVANWMASEGPRSYDA</sequence>
<dbReference type="InterPro" id="IPR036915">
    <property type="entry name" value="Cyclin-like_sf"/>
</dbReference>
<evidence type="ECO:0000259" key="7">
    <source>
        <dbReference type="SMART" id="SM01332"/>
    </source>
</evidence>
<dbReference type="Pfam" id="PF02984">
    <property type="entry name" value="Cyclin_C"/>
    <property type="match status" value="1"/>
</dbReference>
<keyword evidence="9" id="KW-1185">Reference proteome</keyword>
<dbReference type="SMART" id="SM00385">
    <property type="entry name" value="CYCLIN"/>
    <property type="match status" value="2"/>
</dbReference>
<dbReference type="InParanoid" id="A0A5J5F7C9"/>
<feature type="compositionally biased region" description="Basic and acidic residues" evidence="5">
    <location>
        <begin position="144"/>
        <end position="153"/>
    </location>
</feature>
<dbReference type="InterPro" id="IPR013763">
    <property type="entry name" value="Cyclin-like_dom"/>
</dbReference>
<dbReference type="CDD" id="cd20568">
    <property type="entry name" value="CYCLIN_CLBs_yeast_rpt1"/>
    <property type="match status" value="1"/>
</dbReference>
<proteinExistence type="inferred from homology"/>
<evidence type="ECO:0000256" key="1">
    <source>
        <dbReference type="ARBA" id="ARBA00022618"/>
    </source>
</evidence>
<dbReference type="Proteomes" id="UP000326924">
    <property type="component" value="Unassembled WGS sequence"/>
</dbReference>
<dbReference type="CDD" id="cd20512">
    <property type="entry name" value="CYCLIN_CLBs_yeast_rpt2"/>
    <property type="match status" value="1"/>
</dbReference>
<evidence type="ECO:0000313" key="8">
    <source>
        <dbReference type="EMBL" id="KAA8912863.1"/>
    </source>
</evidence>
<feature type="compositionally biased region" description="Basic residues" evidence="5">
    <location>
        <begin position="131"/>
        <end position="141"/>
    </location>
</feature>
<dbReference type="GO" id="GO:0051301">
    <property type="term" value="P:cell division"/>
    <property type="evidence" value="ECO:0007669"/>
    <property type="project" value="UniProtKB-KW"/>
</dbReference>
<dbReference type="PROSITE" id="PS00292">
    <property type="entry name" value="CYCLINS"/>
    <property type="match status" value="1"/>
</dbReference>